<dbReference type="GO" id="GO:0007017">
    <property type="term" value="P:microtubule-based process"/>
    <property type="evidence" value="ECO:0007669"/>
    <property type="project" value="TreeGrafter"/>
</dbReference>
<keyword evidence="5" id="KW-1185">Reference proteome</keyword>
<comment type="function">
    <text evidence="3">Binds specifically to cytosolic chaperonin (c-CPN) and transfers target proteins to it. Binds to nascent polypeptide chain and promotes folding in an environment in which there are many competing pathways for nonnative proteins.</text>
</comment>
<dbReference type="EMBL" id="JAWDEY010000004">
    <property type="protein sequence ID" value="KAK6590750.1"/>
    <property type="molecule type" value="Genomic_DNA"/>
</dbReference>
<dbReference type="Pfam" id="PF02996">
    <property type="entry name" value="Prefoldin"/>
    <property type="match status" value="1"/>
</dbReference>
<gene>
    <name evidence="4" type="ORF">RS030_132064</name>
</gene>
<dbReference type="Gene3D" id="1.10.287.370">
    <property type="match status" value="1"/>
</dbReference>
<dbReference type="InterPro" id="IPR004127">
    <property type="entry name" value="Prefoldin_subunit_alpha"/>
</dbReference>
<dbReference type="CDD" id="cd23156">
    <property type="entry name" value="Prefoldin_3"/>
    <property type="match status" value="1"/>
</dbReference>
<dbReference type="GO" id="GO:0016272">
    <property type="term" value="C:prefoldin complex"/>
    <property type="evidence" value="ECO:0007669"/>
    <property type="project" value="UniProtKB-UniRule"/>
</dbReference>
<dbReference type="SUPFAM" id="SSF46579">
    <property type="entry name" value="Prefoldin"/>
    <property type="match status" value="1"/>
</dbReference>
<evidence type="ECO:0000313" key="5">
    <source>
        <dbReference type="Proteomes" id="UP001311799"/>
    </source>
</evidence>
<dbReference type="GO" id="GO:0015631">
    <property type="term" value="F:tubulin binding"/>
    <property type="evidence" value="ECO:0007669"/>
    <property type="project" value="TreeGrafter"/>
</dbReference>
<dbReference type="GO" id="GO:0007021">
    <property type="term" value="P:tubulin complex assembly"/>
    <property type="evidence" value="ECO:0007669"/>
    <property type="project" value="TreeGrafter"/>
</dbReference>
<accession>A0AAV9Y3M6</accession>
<comment type="similarity">
    <text evidence="1 3">Belongs to the prefoldin subunit alpha family.</text>
</comment>
<dbReference type="Proteomes" id="UP001311799">
    <property type="component" value="Unassembled WGS sequence"/>
</dbReference>
<dbReference type="InterPro" id="IPR009053">
    <property type="entry name" value="Prefoldin"/>
</dbReference>
<comment type="subunit">
    <text evidence="3">Heterohexamer of two PFD-alpha type and four PFD-beta type subunits.</text>
</comment>
<dbReference type="GO" id="GO:0006457">
    <property type="term" value="P:protein folding"/>
    <property type="evidence" value="ECO:0007669"/>
    <property type="project" value="UniProtKB-UniRule"/>
</dbReference>
<dbReference type="InterPro" id="IPR016655">
    <property type="entry name" value="PFD3"/>
</dbReference>
<protein>
    <recommendedName>
        <fullName evidence="3">Prefoldin subunit 3</fullName>
    </recommendedName>
</protein>
<reference evidence="4 5" key="1">
    <citation type="submission" date="2023-10" db="EMBL/GenBank/DDBJ databases">
        <title>Comparative genomics analysis reveals potential genetic determinants of host preference in Cryptosporidium xiaoi.</title>
        <authorList>
            <person name="Xiao L."/>
            <person name="Li J."/>
        </authorList>
    </citation>
    <scope>NUCLEOTIDE SEQUENCE [LARGE SCALE GENOMIC DNA]</scope>
    <source>
        <strain evidence="4 5">52996</strain>
    </source>
</reference>
<dbReference type="GO" id="GO:0005737">
    <property type="term" value="C:cytoplasm"/>
    <property type="evidence" value="ECO:0007669"/>
    <property type="project" value="TreeGrafter"/>
</dbReference>
<comment type="caution">
    <text evidence="4">The sequence shown here is derived from an EMBL/GenBank/DDBJ whole genome shotgun (WGS) entry which is preliminary data.</text>
</comment>
<dbReference type="PANTHER" id="PTHR12409:SF0">
    <property type="entry name" value="PREFOLDIN SUBUNIT 3"/>
    <property type="match status" value="1"/>
</dbReference>
<organism evidence="4 5">
    <name type="scientific">Cryptosporidium xiaoi</name>
    <dbReference type="NCBI Taxonomy" id="659607"/>
    <lineage>
        <taxon>Eukaryota</taxon>
        <taxon>Sar</taxon>
        <taxon>Alveolata</taxon>
        <taxon>Apicomplexa</taxon>
        <taxon>Conoidasida</taxon>
        <taxon>Coccidia</taxon>
        <taxon>Eucoccidiorida</taxon>
        <taxon>Eimeriorina</taxon>
        <taxon>Cryptosporidiidae</taxon>
        <taxon>Cryptosporidium</taxon>
    </lineage>
</organism>
<keyword evidence="2 3" id="KW-0143">Chaperone</keyword>
<sequence>MISDLVVKDEFGPGNIPKAMFISSIEEFVGEKSIYNILESIQLLNRKYKLMENSFKAQQESLVLKIPDIELAIDTITQRQRLFNSNIQEDRFYFPLADNLLAKGTSLPSNNVYLWLGANTVLEYSLEEAMEVLNSNLSTAKNTIKIYQKSLDFIREQITILEVNTARIHNYGVMIRKSKQGNAN</sequence>
<proteinExistence type="inferred from homology"/>
<dbReference type="PIRSF" id="PIRSF016396">
    <property type="entry name" value="Prefoldin_subunit_3"/>
    <property type="match status" value="1"/>
</dbReference>
<evidence type="ECO:0000313" key="4">
    <source>
        <dbReference type="EMBL" id="KAK6590750.1"/>
    </source>
</evidence>
<evidence type="ECO:0000256" key="2">
    <source>
        <dbReference type="ARBA" id="ARBA00023186"/>
    </source>
</evidence>
<evidence type="ECO:0000256" key="3">
    <source>
        <dbReference type="PIRNR" id="PIRNR016396"/>
    </source>
</evidence>
<dbReference type="AlphaFoldDB" id="A0AAV9Y3M6"/>
<dbReference type="PANTHER" id="PTHR12409">
    <property type="entry name" value="PREFOLDIN SUBUNIT 3"/>
    <property type="match status" value="1"/>
</dbReference>
<evidence type="ECO:0000256" key="1">
    <source>
        <dbReference type="ARBA" id="ARBA00010048"/>
    </source>
</evidence>
<name>A0AAV9Y3M6_9CRYT</name>